<dbReference type="InterPro" id="IPR000719">
    <property type="entry name" value="Prot_kinase_dom"/>
</dbReference>
<protein>
    <submittedName>
        <fullName evidence="2">Protein kinase domain-containing protein</fullName>
    </submittedName>
</protein>
<dbReference type="AlphaFoldDB" id="A0A183B0C5"/>
<dbReference type="PROSITE" id="PS50011">
    <property type="entry name" value="PROTEIN_KINASE_DOM"/>
    <property type="match status" value="1"/>
</dbReference>
<proteinExistence type="predicted"/>
<dbReference type="Gene3D" id="1.10.510.10">
    <property type="entry name" value="Transferase(Phosphotransferase) domain 1"/>
    <property type="match status" value="1"/>
</dbReference>
<dbReference type="GO" id="GO:0004672">
    <property type="term" value="F:protein kinase activity"/>
    <property type="evidence" value="ECO:0007669"/>
    <property type="project" value="InterPro"/>
</dbReference>
<sequence>LYMILELVEGGELFDRIVRLGSLHEADAKFLFLQIAYAVQPENILLSGPDNRCLIKVTDFGLSKLVDGNTMLRTFCGTPTYLAPEVLKTAGSGTYTSAIDIWSLGVILYVCLVGYPPFTDERQDHDLQTQIVQGLYDFPEAYWEEISKDAKDLVCGMLTVEPSDRLTIQEHSSVRAYLWVRVRNLHVVSSAKGHRAWMKSTADKRPTLIESLLALHCFAHIRQRDLSGDVVTGQETIGIFSWKEVLSFSDLNHVV</sequence>
<feature type="domain" description="Protein kinase" evidence="1">
    <location>
        <begin position="1"/>
        <end position="178"/>
    </location>
</feature>
<dbReference type="WBParaSite" id="ECPE_0001269601-mRNA-1">
    <property type="protein sequence ID" value="ECPE_0001269601-mRNA-1"/>
    <property type="gene ID" value="ECPE_0001269601"/>
</dbReference>
<accession>A0A183B0C5</accession>
<dbReference type="PANTHER" id="PTHR24347">
    <property type="entry name" value="SERINE/THREONINE-PROTEIN KINASE"/>
    <property type="match status" value="1"/>
</dbReference>
<evidence type="ECO:0000259" key="1">
    <source>
        <dbReference type="PROSITE" id="PS50011"/>
    </source>
</evidence>
<dbReference type="InterPro" id="IPR011009">
    <property type="entry name" value="Kinase-like_dom_sf"/>
</dbReference>
<dbReference type="GO" id="GO:0005524">
    <property type="term" value="F:ATP binding"/>
    <property type="evidence" value="ECO:0007669"/>
    <property type="project" value="InterPro"/>
</dbReference>
<name>A0A183B0C5_9TREM</name>
<dbReference type="Pfam" id="PF00069">
    <property type="entry name" value="Pkinase"/>
    <property type="match status" value="1"/>
</dbReference>
<dbReference type="SUPFAM" id="SSF56112">
    <property type="entry name" value="Protein kinase-like (PK-like)"/>
    <property type="match status" value="1"/>
</dbReference>
<reference evidence="2" key="1">
    <citation type="submission" date="2016-06" db="UniProtKB">
        <authorList>
            <consortium name="WormBaseParasite"/>
        </authorList>
    </citation>
    <scope>IDENTIFICATION</scope>
</reference>
<organism evidence="2">
    <name type="scientific">Echinostoma caproni</name>
    <dbReference type="NCBI Taxonomy" id="27848"/>
    <lineage>
        <taxon>Eukaryota</taxon>
        <taxon>Metazoa</taxon>
        <taxon>Spiralia</taxon>
        <taxon>Lophotrochozoa</taxon>
        <taxon>Platyhelminthes</taxon>
        <taxon>Trematoda</taxon>
        <taxon>Digenea</taxon>
        <taxon>Plagiorchiida</taxon>
        <taxon>Echinostomata</taxon>
        <taxon>Echinostomatoidea</taxon>
        <taxon>Echinostomatidae</taxon>
        <taxon>Echinostoma</taxon>
    </lineage>
</organism>
<evidence type="ECO:0000313" key="2">
    <source>
        <dbReference type="WBParaSite" id="ECPE_0001269601-mRNA-1"/>
    </source>
</evidence>